<dbReference type="GO" id="GO:0005759">
    <property type="term" value="C:mitochondrial matrix"/>
    <property type="evidence" value="ECO:0000318"/>
    <property type="project" value="GO_Central"/>
</dbReference>
<dbReference type="GO" id="GO:0006974">
    <property type="term" value="P:DNA damage response"/>
    <property type="evidence" value="ECO:0007669"/>
    <property type="project" value="InterPro"/>
</dbReference>
<comment type="cofactor">
    <cofactor evidence="1">
        <name>Fe(2+)</name>
        <dbReference type="ChEBI" id="CHEBI:29033"/>
    </cofactor>
</comment>
<dbReference type="KEGG" id="bfo:118431761"/>
<gene>
    <name evidence="3" type="primary">LOC118431761</name>
</gene>
<reference evidence="3" key="2">
    <citation type="submission" date="2025-08" db="UniProtKB">
        <authorList>
            <consortium name="RefSeq"/>
        </authorList>
    </citation>
    <scope>IDENTIFICATION</scope>
    <source>
        <strain evidence="3">S238N-H82</strain>
        <tissue evidence="3">Testes</tissue>
    </source>
</reference>
<dbReference type="InterPro" id="IPR037151">
    <property type="entry name" value="AlkB-like_sf"/>
</dbReference>
<organism evidence="2 3">
    <name type="scientific">Branchiostoma floridae</name>
    <name type="common">Florida lancelet</name>
    <name type="synonym">Amphioxus</name>
    <dbReference type="NCBI Taxonomy" id="7739"/>
    <lineage>
        <taxon>Eukaryota</taxon>
        <taxon>Metazoa</taxon>
        <taxon>Chordata</taxon>
        <taxon>Cephalochordata</taxon>
        <taxon>Leptocardii</taxon>
        <taxon>Amphioxiformes</taxon>
        <taxon>Branchiostomatidae</taxon>
        <taxon>Branchiostoma</taxon>
    </lineage>
</organism>
<evidence type="ECO:0000256" key="1">
    <source>
        <dbReference type="ARBA" id="ARBA00001954"/>
    </source>
</evidence>
<dbReference type="OrthoDB" id="28127at2759"/>
<reference evidence="2" key="1">
    <citation type="journal article" date="2020" name="Nat. Ecol. Evol.">
        <title>Deeply conserved synteny resolves early events in vertebrate evolution.</title>
        <authorList>
            <person name="Simakov O."/>
            <person name="Marletaz F."/>
            <person name="Yue J.X."/>
            <person name="O'Connell B."/>
            <person name="Jenkins J."/>
            <person name="Brandt A."/>
            <person name="Calef R."/>
            <person name="Tung C.H."/>
            <person name="Huang T.K."/>
            <person name="Schmutz J."/>
            <person name="Satoh N."/>
            <person name="Yu J.K."/>
            <person name="Putnam N.H."/>
            <person name="Green R.E."/>
            <person name="Rokhsar D.S."/>
        </authorList>
    </citation>
    <scope>NUCLEOTIDE SEQUENCE [LARGE SCALE GENOMIC DNA]</scope>
    <source>
        <strain evidence="2">S238N-H82</strain>
    </source>
</reference>
<dbReference type="SUPFAM" id="SSF51197">
    <property type="entry name" value="Clavaminate synthase-like"/>
    <property type="match status" value="1"/>
</dbReference>
<proteinExistence type="predicted"/>
<dbReference type="PANTHER" id="PTHR21052:SF0">
    <property type="entry name" value="ALPHA-KETOGLUTARATE-DEPENDENT DIOXYGENASE ALKB HOMOLOG 7, MITOCHONDRIAL"/>
    <property type="match status" value="1"/>
</dbReference>
<name>A0A9J7NCK1_BRAFL</name>
<protein>
    <submittedName>
        <fullName evidence="3">Alpha-ketoglutarate-dependent dioxygenase alkB homolog 7, mitochondrial-like</fullName>
    </submittedName>
</protein>
<dbReference type="RefSeq" id="XP_035698959.1">
    <property type="nucleotide sequence ID" value="XM_035843066.1"/>
</dbReference>
<keyword evidence="2" id="KW-1185">Reference proteome</keyword>
<dbReference type="PANTHER" id="PTHR21052">
    <property type="entry name" value="SPERMATOGENESIS ASSOCIATED 11-RELATED"/>
    <property type="match status" value="1"/>
</dbReference>
<evidence type="ECO:0000313" key="3">
    <source>
        <dbReference type="RefSeq" id="XP_035698959.1"/>
    </source>
</evidence>
<accession>A0A9J7NCK1</accession>
<dbReference type="GO" id="GO:0006631">
    <property type="term" value="P:fatty acid metabolic process"/>
    <property type="evidence" value="ECO:0000318"/>
    <property type="project" value="GO_Central"/>
</dbReference>
<dbReference type="InterPro" id="IPR032870">
    <property type="entry name" value="ALKBH7-like"/>
</dbReference>
<dbReference type="Proteomes" id="UP000001554">
    <property type="component" value="Chromosome 15"/>
</dbReference>
<sequence length="261" mass="30557">MLLKTLFRSKPTKEHCAMVLFGRNCSEFVRPPPIRTSTRQQTTQTPDTDQLQHLQNELSNPKFSYLHCHVPEIVEVCQRDMLVHENFISEEEEEILFKEVEPKLKRILRYEFDHWDDAIHGYREIERSDWSEQSQPILQRLRRLAFPPGVAQLHLVHVLDLAKEGWIKPHVDSVKFAGNTIAGLSLLSPSVMRLVHSDNKAWVADVLLKPRSLYIMRDAMRYDYTHEILKAEESKFRGEEVPRNRRVSVICRNEPPVPTTD</sequence>
<dbReference type="OMA" id="VEPHMKR"/>
<evidence type="ECO:0000313" key="2">
    <source>
        <dbReference type="Proteomes" id="UP000001554"/>
    </source>
</evidence>
<dbReference type="AlphaFoldDB" id="A0A9J7NCK1"/>
<dbReference type="GeneID" id="118431761"/>
<dbReference type="Gene3D" id="2.60.120.590">
    <property type="entry name" value="Alpha-ketoglutarate-dependent dioxygenase AlkB-like"/>
    <property type="match status" value="1"/>
</dbReference>